<protein>
    <recommendedName>
        <fullName evidence="3">CARDB domain-containing protein</fullName>
    </recommendedName>
</protein>
<evidence type="ECO:0000313" key="1">
    <source>
        <dbReference type="EMBL" id="UPV73151.1"/>
    </source>
</evidence>
<keyword evidence="2" id="KW-1185">Reference proteome</keyword>
<name>A0A8U0HQL3_9EURY</name>
<dbReference type="GeneID" id="72185811"/>
<gene>
    <name evidence="1" type="ORF">M0R89_11390</name>
</gene>
<dbReference type="Gene3D" id="2.60.40.10">
    <property type="entry name" value="Immunoglobulins"/>
    <property type="match status" value="1"/>
</dbReference>
<sequence length="136" mass="14197">MRRRDTLRNCALLGATGGLGLLAGCAGSDGPRASLEVTETNFREGDSGALVIDVTVENTGDAKGSGTLYVTVTAAESATGDELADDGTVATDASREKVDVTLPAGERETVTVEFEFTYAQFERKGSINADVRQFDG</sequence>
<dbReference type="InterPro" id="IPR013783">
    <property type="entry name" value="Ig-like_fold"/>
</dbReference>
<dbReference type="RefSeq" id="WP_248649207.1">
    <property type="nucleotide sequence ID" value="NZ_CP096659.1"/>
</dbReference>
<dbReference type="AlphaFoldDB" id="A0A8U0HQL3"/>
<accession>A0A8U0HQL3</accession>
<evidence type="ECO:0008006" key="3">
    <source>
        <dbReference type="Google" id="ProtNLM"/>
    </source>
</evidence>
<proteinExistence type="predicted"/>
<dbReference type="EMBL" id="CP096659">
    <property type="protein sequence ID" value="UPV73151.1"/>
    <property type="molecule type" value="Genomic_DNA"/>
</dbReference>
<evidence type="ECO:0000313" key="2">
    <source>
        <dbReference type="Proteomes" id="UP000830729"/>
    </source>
</evidence>
<dbReference type="KEGG" id="halx:M0R89_11390"/>
<dbReference type="PROSITE" id="PS51257">
    <property type="entry name" value="PROKAR_LIPOPROTEIN"/>
    <property type="match status" value="1"/>
</dbReference>
<reference evidence="1 2" key="1">
    <citation type="submission" date="2022-04" db="EMBL/GenBank/DDBJ databases">
        <title>Diverse halophilic archaea isolated from saline environments.</title>
        <authorList>
            <person name="Cui H.-L."/>
        </authorList>
    </citation>
    <scope>NUCLEOTIDE SEQUENCE [LARGE SCALE GENOMIC DNA]</scope>
    <source>
        <strain evidence="1 2">XZYJT49</strain>
    </source>
</reference>
<dbReference type="Proteomes" id="UP000830729">
    <property type="component" value="Chromosome"/>
</dbReference>
<organism evidence="1 2">
    <name type="scientific">Halorussus limi</name>
    <dbReference type="NCBI Taxonomy" id="2938695"/>
    <lineage>
        <taxon>Archaea</taxon>
        <taxon>Methanobacteriati</taxon>
        <taxon>Methanobacteriota</taxon>
        <taxon>Stenosarchaea group</taxon>
        <taxon>Halobacteria</taxon>
        <taxon>Halobacteriales</taxon>
        <taxon>Haladaptataceae</taxon>
        <taxon>Halorussus</taxon>
    </lineage>
</organism>